<reference evidence="1 2" key="1">
    <citation type="journal article" date="2013" name="Mar. Genomics">
        <title>Expression of sulfatases in Rhodopirellula baltica and the diversity of sulfatases in the genus Rhodopirellula.</title>
        <authorList>
            <person name="Wegner C.E."/>
            <person name="Richter-Heitmann T."/>
            <person name="Klindworth A."/>
            <person name="Klockow C."/>
            <person name="Richter M."/>
            <person name="Achstetter T."/>
            <person name="Glockner F.O."/>
            <person name="Harder J."/>
        </authorList>
    </citation>
    <scope>NUCLEOTIDE SEQUENCE [LARGE SCALE GENOMIC DNA]</scope>
    <source>
        <strain evidence="1 2">SH398</strain>
    </source>
</reference>
<dbReference type="AlphaFoldDB" id="M5SDY3"/>
<dbReference type="Proteomes" id="UP000011996">
    <property type="component" value="Unassembled WGS sequence"/>
</dbReference>
<sequence length="71" mass="7773">MSTVTFRVEEIHSASSSNGARSRFLPCLIRFVDLYSRSDDVIIGPVLSQNVCVHLGTANGFQFSDQPDSVP</sequence>
<protein>
    <submittedName>
        <fullName evidence="1">Uncharacterized protein</fullName>
    </submittedName>
</protein>
<dbReference type="EMBL" id="ANOF01000160">
    <property type="protein sequence ID" value="EMI24349.1"/>
    <property type="molecule type" value="Genomic_DNA"/>
</dbReference>
<name>M5SDY3_9BACT</name>
<evidence type="ECO:0000313" key="2">
    <source>
        <dbReference type="Proteomes" id="UP000011996"/>
    </source>
</evidence>
<comment type="caution">
    <text evidence="1">The sequence shown here is derived from an EMBL/GenBank/DDBJ whole genome shotgun (WGS) entry which is preliminary data.</text>
</comment>
<organism evidence="1 2">
    <name type="scientific">Rhodopirellula europaea SH398</name>
    <dbReference type="NCBI Taxonomy" id="1263868"/>
    <lineage>
        <taxon>Bacteria</taxon>
        <taxon>Pseudomonadati</taxon>
        <taxon>Planctomycetota</taxon>
        <taxon>Planctomycetia</taxon>
        <taxon>Pirellulales</taxon>
        <taxon>Pirellulaceae</taxon>
        <taxon>Rhodopirellula</taxon>
    </lineage>
</organism>
<proteinExistence type="predicted"/>
<evidence type="ECO:0000313" key="1">
    <source>
        <dbReference type="EMBL" id="EMI24349.1"/>
    </source>
</evidence>
<accession>M5SDY3</accession>
<dbReference type="PATRIC" id="fig|1263868.3.peg.5511"/>
<dbReference type="STRING" id="1263868.RESH_05070"/>
<gene>
    <name evidence="1" type="ORF">RESH_05070</name>
</gene>